<dbReference type="PROSITE" id="PS51257">
    <property type="entry name" value="PROKAR_LIPOPROTEIN"/>
    <property type="match status" value="1"/>
</dbReference>
<dbReference type="STRING" id="1122133.SAMN02745157_1020"/>
<organism evidence="1 2">
    <name type="scientific">Kaistia soli DSM 19436</name>
    <dbReference type="NCBI Taxonomy" id="1122133"/>
    <lineage>
        <taxon>Bacteria</taxon>
        <taxon>Pseudomonadati</taxon>
        <taxon>Pseudomonadota</taxon>
        <taxon>Alphaproteobacteria</taxon>
        <taxon>Hyphomicrobiales</taxon>
        <taxon>Kaistiaceae</taxon>
        <taxon>Kaistia</taxon>
    </lineage>
</organism>
<evidence type="ECO:0000313" key="1">
    <source>
        <dbReference type="EMBL" id="SHE82500.1"/>
    </source>
</evidence>
<accession>A0A1M4WMV8</accession>
<sequence>MIWRRWIFGTAALALLSGCNTWQNYQASVDQDCRQQAKYKSSRYYDCLKKVAVADRERLRHQDEAWYDSLEDASRFPSVVIAVPRHPSR</sequence>
<proteinExistence type="predicted"/>
<gene>
    <name evidence="1" type="ORF">SAMN02745157_1020</name>
</gene>
<dbReference type="AlphaFoldDB" id="A0A1M4WMV8"/>
<protein>
    <submittedName>
        <fullName evidence="1">Uncharacterized protein</fullName>
    </submittedName>
</protein>
<dbReference type="Proteomes" id="UP000184485">
    <property type="component" value="Unassembled WGS sequence"/>
</dbReference>
<name>A0A1M4WMV8_9HYPH</name>
<reference evidence="1 2" key="1">
    <citation type="submission" date="2016-11" db="EMBL/GenBank/DDBJ databases">
        <authorList>
            <person name="Jaros S."/>
            <person name="Januszkiewicz K."/>
            <person name="Wedrychowicz H."/>
        </authorList>
    </citation>
    <scope>NUCLEOTIDE SEQUENCE [LARGE SCALE GENOMIC DNA]</scope>
    <source>
        <strain evidence="1 2">DSM 19436</strain>
    </source>
</reference>
<dbReference type="EMBL" id="FQUP01000001">
    <property type="protein sequence ID" value="SHE82500.1"/>
    <property type="molecule type" value="Genomic_DNA"/>
</dbReference>
<keyword evidence="2" id="KW-1185">Reference proteome</keyword>
<evidence type="ECO:0000313" key="2">
    <source>
        <dbReference type="Proteomes" id="UP000184485"/>
    </source>
</evidence>